<keyword evidence="4 5" id="KW-0560">Oxidoreductase</keyword>
<keyword evidence="3 5" id="KW-0288">FMN</keyword>
<dbReference type="PANTHER" id="PTHR43425">
    <property type="entry name" value="OXYGEN-INSENSITIVE NADPH NITROREDUCTASE"/>
    <property type="match status" value="1"/>
</dbReference>
<dbReference type="GO" id="GO:0016491">
    <property type="term" value="F:oxidoreductase activity"/>
    <property type="evidence" value="ECO:0007669"/>
    <property type="project" value="UniProtKB-UniRule"/>
</dbReference>
<dbReference type="SUPFAM" id="SSF55469">
    <property type="entry name" value="FMN-dependent nitroreductase-like"/>
    <property type="match status" value="1"/>
</dbReference>
<evidence type="ECO:0000256" key="4">
    <source>
        <dbReference type="ARBA" id="ARBA00023002"/>
    </source>
</evidence>
<dbReference type="PANTHER" id="PTHR43425:SF2">
    <property type="entry name" value="OXYGEN-INSENSITIVE NADPH NITROREDUCTASE"/>
    <property type="match status" value="1"/>
</dbReference>
<evidence type="ECO:0000256" key="5">
    <source>
        <dbReference type="PIRNR" id="PIRNR005426"/>
    </source>
</evidence>
<keyword evidence="2 5" id="KW-0285">Flavoprotein</keyword>
<organism evidence="7 8">
    <name type="scientific">Gluconobacter wancherniae NBRC 103581</name>
    <dbReference type="NCBI Taxonomy" id="656744"/>
    <lineage>
        <taxon>Bacteria</taxon>
        <taxon>Pseudomonadati</taxon>
        <taxon>Pseudomonadota</taxon>
        <taxon>Alphaproteobacteria</taxon>
        <taxon>Acetobacterales</taxon>
        <taxon>Acetobacteraceae</taxon>
        <taxon>Gluconobacter</taxon>
    </lineage>
</organism>
<dbReference type="CDD" id="cd02146">
    <property type="entry name" value="NfsA-like"/>
    <property type="match status" value="1"/>
</dbReference>
<sequence length="271" mass="29477">MSGISAFWQSRYRTDAPADMPDNETLRLLLSHHSVRAYLPDPLPPGALEIGIAAASSVATSSNLQSWSVVAVEDAETRKKIAALCGNQKHVQTAPLFLAWVVDLGRLERIADRSGFGHEALEYQEAFLMSSLDTGIAAQNAVTAFESLGLGTVYIGGLRNHPDDVAELLGLPPKTVAVVGLCVGYPDPEHQTGIKPRLPQDVVLHHERYETAREAEAIGSYDQRADAYQQEQGLPSRAWSDTVAERVARVKGLGGRHVIHDVLNRLGFLLK</sequence>
<gene>
    <name evidence="7" type="ORF">GWA01_16690</name>
</gene>
<keyword evidence="5" id="KW-0521">NADP</keyword>
<keyword evidence="8" id="KW-1185">Reference proteome</keyword>
<dbReference type="EMBL" id="BJUZ01000002">
    <property type="protein sequence ID" value="GEK93899.1"/>
    <property type="molecule type" value="Genomic_DNA"/>
</dbReference>
<comment type="caution">
    <text evidence="7">The sequence shown here is derived from an EMBL/GenBank/DDBJ whole genome shotgun (WGS) entry which is preliminary data.</text>
</comment>
<dbReference type="Pfam" id="PF00881">
    <property type="entry name" value="Nitroreductase"/>
    <property type="match status" value="1"/>
</dbReference>
<comment type="similarity">
    <text evidence="1 5">Belongs to the flavin oxidoreductase frp family.</text>
</comment>
<dbReference type="RefSeq" id="WP_146796257.1">
    <property type="nucleotide sequence ID" value="NZ_BARC01000008.1"/>
</dbReference>
<evidence type="ECO:0000313" key="8">
    <source>
        <dbReference type="Proteomes" id="UP000321230"/>
    </source>
</evidence>
<dbReference type="Gene3D" id="3.40.109.10">
    <property type="entry name" value="NADH Oxidase"/>
    <property type="match status" value="1"/>
</dbReference>
<name>A0A511B0B9_9PROT</name>
<dbReference type="InterPro" id="IPR016446">
    <property type="entry name" value="Flavin_OxRdtase_Frp"/>
</dbReference>
<evidence type="ECO:0000256" key="1">
    <source>
        <dbReference type="ARBA" id="ARBA00008366"/>
    </source>
</evidence>
<protein>
    <submittedName>
        <fullName evidence="7">NADPH-dependent oxidoreductase</fullName>
    </submittedName>
</protein>
<dbReference type="InterPro" id="IPR029479">
    <property type="entry name" value="Nitroreductase"/>
</dbReference>
<evidence type="ECO:0000259" key="6">
    <source>
        <dbReference type="Pfam" id="PF00881"/>
    </source>
</evidence>
<dbReference type="PIRSF" id="PIRSF005426">
    <property type="entry name" value="Frp"/>
    <property type="match status" value="1"/>
</dbReference>
<evidence type="ECO:0000256" key="2">
    <source>
        <dbReference type="ARBA" id="ARBA00022630"/>
    </source>
</evidence>
<dbReference type="InterPro" id="IPR000415">
    <property type="entry name" value="Nitroreductase-like"/>
</dbReference>
<reference evidence="7 8" key="1">
    <citation type="submission" date="2019-07" db="EMBL/GenBank/DDBJ databases">
        <title>Whole genome shotgun sequence of Gluconobacter wancherniae NBRC 103581.</title>
        <authorList>
            <person name="Hosoyama A."/>
            <person name="Uohara A."/>
            <person name="Ohji S."/>
            <person name="Ichikawa N."/>
        </authorList>
    </citation>
    <scope>NUCLEOTIDE SEQUENCE [LARGE SCALE GENOMIC DNA]</scope>
    <source>
        <strain evidence="7 8">NBRC 103581</strain>
    </source>
</reference>
<dbReference type="OrthoDB" id="3181400at2"/>
<accession>A0A511B0B9</accession>
<evidence type="ECO:0000256" key="3">
    <source>
        <dbReference type="ARBA" id="ARBA00022643"/>
    </source>
</evidence>
<proteinExistence type="inferred from homology"/>
<dbReference type="Proteomes" id="UP000321230">
    <property type="component" value="Unassembled WGS sequence"/>
</dbReference>
<dbReference type="AlphaFoldDB" id="A0A511B0B9"/>
<feature type="domain" description="Nitroreductase" evidence="6">
    <location>
        <begin position="31"/>
        <end position="185"/>
    </location>
</feature>
<evidence type="ECO:0000313" key="7">
    <source>
        <dbReference type="EMBL" id="GEK93899.1"/>
    </source>
</evidence>